<keyword evidence="9" id="KW-0472">Membrane</keyword>
<evidence type="ECO:0000256" key="11">
    <source>
        <dbReference type="ARBA" id="ARBA00023230"/>
    </source>
</evidence>
<evidence type="ECO:0000313" key="16">
    <source>
        <dbReference type="EMBL" id="NWX07203.1"/>
    </source>
</evidence>
<evidence type="ECO:0000256" key="8">
    <source>
        <dbReference type="ARBA" id="ARBA00023125"/>
    </source>
</evidence>
<proteinExistence type="inferred from homology"/>
<comment type="subcellular location">
    <subcellularLocation>
        <location evidence="2">Endoplasmic reticulum membrane</location>
        <topology evidence="2">Single-pass membrane protein</topology>
    </subcellularLocation>
    <subcellularLocation>
        <location evidence="1">Nucleus</location>
    </subcellularLocation>
</comment>
<dbReference type="EMBL" id="VZSB01002780">
    <property type="protein sequence ID" value="NWX07203.1"/>
    <property type="molecule type" value="Genomic_DNA"/>
</dbReference>
<dbReference type="Pfam" id="PF00170">
    <property type="entry name" value="bZIP_1"/>
    <property type="match status" value="1"/>
</dbReference>
<comment type="caution">
    <text evidence="16">The sequence shown here is derived from an EMBL/GenBank/DDBJ whole genome shotgun (WGS) entry which is preliminary data.</text>
</comment>
<comment type="similarity">
    <text evidence="3">Belongs to the bZIP family. ATF subfamily.</text>
</comment>
<evidence type="ECO:0000256" key="1">
    <source>
        <dbReference type="ARBA" id="ARBA00004123"/>
    </source>
</evidence>
<dbReference type="PROSITE" id="PS50217">
    <property type="entry name" value="BZIP"/>
    <property type="match status" value="1"/>
</dbReference>
<feature type="non-terminal residue" evidence="16">
    <location>
        <position position="615"/>
    </location>
</feature>
<keyword evidence="8" id="KW-0238">DNA-binding</keyword>
<accession>A0A7K6T9U7</accession>
<dbReference type="FunFam" id="1.20.5.170:FF:000041">
    <property type="entry name" value="Cyclic AMP-dependent transcription factor ATF-6 beta"/>
    <property type="match status" value="1"/>
</dbReference>
<keyword evidence="5" id="KW-0256">Endoplasmic reticulum</keyword>
<evidence type="ECO:0000256" key="9">
    <source>
        <dbReference type="ARBA" id="ARBA00023136"/>
    </source>
</evidence>
<dbReference type="Proteomes" id="UP000546235">
    <property type="component" value="Unassembled WGS sequence"/>
</dbReference>
<keyword evidence="7" id="KW-0805">Transcription regulation</keyword>
<evidence type="ECO:0000256" key="13">
    <source>
        <dbReference type="SAM" id="Coils"/>
    </source>
</evidence>
<gene>
    <name evidence="16" type="primary">Atf6</name>
    <name evidence="16" type="ORF">CALNIC_R13095</name>
</gene>
<evidence type="ECO:0000256" key="5">
    <source>
        <dbReference type="ARBA" id="ARBA00022824"/>
    </source>
</evidence>
<dbReference type="CDD" id="cd14700">
    <property type="entry name" value="bZIP_ATF6"/>
    <property type="match status" value="1"/>
</dbReference>
<dbReference type="Gene3D" id="1.20.5.170">
    <property type="match status" value="1"/>
</dbReference>
<keyword evidence="17" id="KW-1185">Reference proteome</keyword>
<dbReference type="GO" id="GO:0000981">
    <property type="term" value="F:DNA-binding transcription factor activity, RNA polymerase II-specific"/>
    <property type="evidence" value="ECO:0007669"/>
    <property type="project" value="TreeGrafter"/>
</dbReference>
<dbReference type="PROSITE" id="PS00036">
    <property type="entry name" value="BZIP_BASIC"/>
    <property type="match status" value="1"/>
</dbReference>
<evidence type="ECO:0000256" key="2">
    <source>
        <dbReference type="ARBA" id="ARBA00004389"/>
    </source>
</evidence>
<keyword evidence="4" id="KW-0812">Transmembrane</keyword>
<evidence type="ECO:0000256" key="12">
    <source>
        <dbReference type="ARBA" id="ARBA00023242"/>
    </source>
</evidence>
<name>A0A7K6T9U7_CALNI</name>
<evidence type="ECO:0000256" key="6">
    <source>
        <dbReference type="ARBA" id="ARBA00022989"/>
    </source>
</evidence>
<evidence type="ECO:0000256" key="10">
    <source>
        <dbReference type="ARBA" id="ARBA00023163"/>
    </source>
</evidence>
<reference evidence="16 17" key="1">
    <citation type="submission" date="2019-09" db="EMBL/GenBank/DDBJ databases">
        <title>Bird 10,000 Genomes (B10K) Project - Family phase.</title>
        <authorList>
            <person name="Zhang G."/>
        </authorList>
    </citation>
    <scope>NUCLEOTIDE SEQUENCE [LARGE SCALE GENOMIC DNA]</scope>
    <source>
        <strain evidence="16">OUT-0007</strain>
        <tissue evidence="16">Blood</tissue>
    </source>
</reference>
<dbReference type="GO" id="GO:0005789">
    <property type="term" value="C:endoplasmic reticulum membrane"/>
    <property type="evidence" value="ECO:0007669"/>
    <property type="project" value="UniProtKB-SubCell"/>
</dbReference>
<evidence type="ECO:0000259" key="15">
    <source>
        <dbReference type="PROSITE" id="PS50217"/>
    </source>
</evidence>
<sequence>ENDLYNFHFDLDLMSCDSDLWNITGHAYADASVKTEPLSPATSNCSVPSPLSVDSPVQNVPDDVDCSCSSQMSPISLYSKSCKSPASPEGNGGKKPPVSIASRSANNSARTLKRCGQTASRPSIQPKPLLPAVPEAQANIGIPAKTIIIQTLPTLVPLPKHQPVVNIQPAPPKGQSVVLPQPTMVQLQAPGVLPASPPVIAVTGGTTPLHSHTVNALPAAAGNGSTSSKTPVTKPLLQSHAPAMGLDVNVLRRQQRMIKNRESAFQSRKKKKEYMLGLEARLEAALLENEKLKKENSTLKRQLDEVVLENQKLKVSSPKRRTLCVMVILAFIMLNYDPFGELTETIECLIEIVVHLFQSSHRSSCDLCGFAAGSAYSLDLVKGSYDGSVSENKALMIVSEEPLLYISPPPPPCQPLINRTESLRLNHELRGWVHRHEVERTRSRRLSNNQQQKARVMQSSLSQKADSQLMAVPYKDTSLSRNSGNELQVYYASPRSYQDFFEAIRRREDTFYVVSFRRDHLLLPATTHNKTRRPKMSIVLPAVNINENVINGQDYEVMMQIDCEVMDTRILHIKSSSVPPYLREQRRNHTNTFYSASPSVPEMPHALRAIVKSLQ</sequence>
<keyword evidence="6" id="KW-1133">Transmembrane helix</keyword>
<dbReference type="SMART" id="SM00338">
    <property type="entry name" value="BRLZ"/>
    <property type="match status" value="1"/>
</dbReference>
<dbReference type="PANTHER" id="PTHR46164">
    <property type="entry name" value="ATF6, ISOFORM C"/>
    <property type="match status" value="1"/>
</dbReference>
<dbReference type="AlphaFoldDB" id="A0A7K6T9U7"/>
<dbReference type="InterPro" id="IPR046347">
    <property type="entry name" value="bZIP_sf"/>
</dbReference>
<keyword evidence="11" id="KW-0834">Unfolded protein response</keyword>
<dbReference type="PANTHER" id="PTHR46164:SF1">
    <property type="entry name" value="CYCLIC AMP-DEPENDENT TRANSCRIPTION FACTOR ATF-6 ALPHA"/>
    <property type="match status" value="1"/>
</dbReference>
<feature type="region of interest" description="Disordered" evidence="14">
    <location>
        <begin position="79"/>
        <end position="129"/>
    </location>
</feature>
<feature type="coiled-coil region" evidence="13">
    <location>
        <begin position="275"/>
        <end position="309"/>
    </location>
</feature>
<keyword evidence="10" id="KW-0804">Transcription</keyword>
<evidence type="ECO:0000313" key="17">
    <source>
        <dbReference type="Proteomes" id="UP000546235"/>
    </source>
</evidence>
<evidence type="ECO:0000256" key="3">
    <source>
        <dbReference type="ARBA" id="ARBA00009050"/>
    </source>
</evidence>
<keyword evidence="12" id="KW-0539">Nucleus</keyword>
<feature type="non-terminal residue" evidence="16">
    <location>
        <position position="1"/>
    </location>
</feature>
<evidence type="ECO:0000256" key="14">
    <source>
        <dbReference type="SAM" id="MobiDB-lite"/>
    </source>
</evidence>
<organism evidence="16 17">
    <name type="scientific">Caloenas nicobarica</name>
    <name type="common">Nicobar pigeon</name>
    <dbReference type="NCBI Taxonomy" id="187106"/>
    <lineage>
        <taxon>Eukaryota</taxon>
        <taxon>Metazoa</taxon>
        <taxon>Chordata</taxon>
        <taxon>Craniata</taxon>
        <taxon>Vertebrata</taxon>
        <taxon>Euteleostomi</taxon>
        <taxon>Archelosauria</taxon>
        <taxon>Archosauria</taxon>
        <taxon>Dinosauria</taxon>
        <taxon>Saurischia</taxon>
        <taxon>Theropoda</taxon>
        <taxon>Coelurosauria</taxon>
        <taxon>Aves</taxon>
        <taxon>Neognathae</taxon>
        <taxon>Neoaves</taxon>
        <taxon>Columbimorphae</taxon>
        <taxon>Columbiformes</taxon>
        <taxon>Columbidae</taxon>
        <taxon>Caloenas</taxon>
    </lineage>
</organism>
<evidence type="ECO:0000256" key="7">
    <source>
        <dbReference type="ARBA" id="ARBA00023015"/>
    </source>
</evidence>
<dbReference type="InterPro" id="IPR051882">
    <property type="entry name" value="ATF_bZIP_TF"/>
</dbReference>
<feature type="compositionally biased region" description="Low complexity" evidence="14">
    <location>
        <begin position="101"/>
        <end position="110"/>
    </location>
</feature>
<feature type="domain" description="BZIP" evidence="15">
    <location>
        <begin position="250"/>
        <end position="313"/>
    </location>
</feature>
<dbReference type="GO" id="GO:0030968">
    <property type="term" value="P:endoplasmic reticulum unfolded protein response"/>
    <property type="evidence" value="ECO:0007669"/>
    <property type="project" value="TreeGrafter"/>
</dbReference>
<dbReference type="InterPro" id="IPR004827">
    <property type="entry name" value="bZIP"/>
</dbReference>
<evidence type="ECO:0000256" key="4">
    <source>
        <dbReference type="ARBA" id="ARBA00022692"/>
    </source>
</evidence>
<keyword evidence="13" id="KW-0175">Coiled coil</keyword>
<dbReference type="GO" id="GO:0000978">
    <property type="term" value="F:RNA polymerase II cis-regulatory region sequence-specific DNA binding"/>
    <property type="evidence" value="ECO:0007669"/>
    <property type="project" value="TreeGrafter"/>
</dbReference>
<protein>
    <submittedName>
        <fullName evidence="16">ATF6A factor</fullName>
    </submittedName>
</protein>
<dbReference type="SUPFAM" id="SSF57959">
    <property type="entry name" value="Leucine zipper domain"/>
    <property type="match status" value="1"/>
</dbReference>
<dbReference type="GO" id="GO:0005634">
    <property type="term" value="C:nucleus"/>
    <property type="evidence" value="ECO:0007669"/>
    <property type="project" value="UniProtKB-SubCell"/>
</dbReference>